<name>A0A0E9W9C2_ANGAN</name>
<evidence type="ECO:0000313" key="2">
    <source>
        <dbReference type="EMBL" id="JAH86180.1"/>
    </source>
</evidence>
<evidence type="ECO:0000256" key="1">
    <source>
        <dbReference type="SAM" id="Phobius"/>
    </source>
</evidence>
<feature type="transmembrane region" description="Helical" evidence="1">
    <location>
        <begin position="20"/>
        <end position="46"/>
    </location>
</feature>
<reference evidence="2" key="1">
    <citation type="submission" date="2014-11" db="EMBL/GenBank/DDBJ databases">
        <authorList>
            <person name="Amaro Gonzalez C."/>
        </authorList>
    </citation>
    <scope>NUCLEOTIDE SEQUENCE</scope>
</reference>
<keyword evidence="1" id="KW-1133">Transmembrane helix</keyword>
<organism evidence="2">
    <name type="scientific">Anguilla anguilla</name>
    <name type="common">European freshwater eel</name>
    <name type="synonym">Muraena anguilla</name>
    <dbReference type="NCBI Taxonomy" id="7936"/>
    <lineage>
        <taxon>Eukaryota</taxon>
        <taxon>Metazoa</taxon>
        <taxon>Chordata</taxon>
        <taxon>Craniata</taxon>
        <taxon>Vertebrata</taxon>
        <taxon>Euteleostomi</taxon>
        <taxon>Actinopterygii</taxon>
        <taxon>Neopterygii</taxon>
        <taxon>Teleostei</taxon>
        <taxon>Anguilliformes</taxon>
        <taxon>Anguillidae</taxon>
        <taxon>Anguilla</taxon>
    </lineage>
</organism>
<accession>A0A0E9W9C2</accession>
<keyword evidence="1" id="KW-0472">Membrane</keyword>
<dbReference type="EMBL" id="GBXM01022397">
    <property type="protein sequence ID" value="JAH86180.1"/>
    <property type="molecule type" value="Transcribed_RNA"/>
</dbReference>
<reference evidence="2" key="2">
    <citation type="journal article" date="2015" name="Fish Shellfish Immunol.">
        <title>Early steps in the European eel (Anguilla anguilla)-Vibrio vulnificus interaction in the gills: Role of the RtxA13 toxin.</title>
        <authorList>
            <person name="Callol A."/>
            <person name="Pajuelo D."/>
            <person name="Ebbesson L."/>
            <person name="Teles M."/>
            <person name="MacKenzie S."/>
            <person name="Amaro C."/>
        </authorList>
    </citation>
    <scope>NUCLEOTIDE SEQUENCE</scope>
</reference>
<sequence length="47" mass="5058">MGISKSELVAMLEVRLVKIVFVMVICLGKFMPIIGVGYSASVMVGLQ</sequence>
<proteinExistence type="predicted"/>
<keyword evidence="1" id="KW-0812">Transmembrane</keyword>
<dbReference type="AlphaFoldDB" id="A0A0E9W9C2"/>
<protein>
    <submittedName>
        <fullName evidence="2">Uncharacterized protein</fullName>
    </submittedName>
</protein>